<feature type="signal peptide" evidence="1">
    <location>
        <begin position="1"/>
        <end position="25"/>
    </location>
</feature>
<dbReference type="PANTHER" id="PTHR43784">
    <property type="entry name" value="GDSL-LIKE LIPASE/ACYLHYDROLASE, PUTATIVE (AFU_ORTHOLOGUE AFUA_2G00820)-RELATED"/>
    <property type="match status" value="1"/>
</dbReference>
<name>A0A318QG58_9PROT</name>
<dbReference type="GO" id="GO:0016788">
    <property type="term" value="F:hydrolase activity, acting on ester bonds"/>
    <property type="evidence" value="ECO:0007669"/>
    <property type="project" value="UniProtKB-ARBA"/>
</dbReference>
<evidence type="ECO:0000256" key="1">
    <source>
        <dbReference type="SAM" id="SignalP"/>
    </source>
</evidence>
<comment type="caution">
    <text evidence="3">The sequence shown here is derived from an EMBL/GenBank/DDBJ whole genome shotgun (WGS) entry which is preliminary data.</text>
</comment>
<sequence length="561" mass="59106">METRGRVLACITAMAVGSLPALGMAAQCPADDHKGGETCIPANSAVNKGLNRPPGKDDDVKKGYASGDLWQAGGHVWRATSVMPGAAQWAAVPTPGAPADTFGAHAVFAGGPTRMVSSYSGPAVDIETTAGGQTVATTLTIRPDGTLDTATLSRVLAARDAGTFATVTRVYDQTGHGNHLVATPGHHVVHIGAVQVSGQETLSWGENNGPGGFVLPQTLRVPANSFFFGTTGTYASSNSGYSAFPVPLMLGQKGREFKVFMGSYTLDGFVHVADMRSPDQRTNLIISNDPSAFGISATPNGYRLENGNNHVVLGGALPEGSFSGGYIGYNADGGSWFEQGRNTGQWTGIVIADQDATAEQEQDFEAAAAVAGDHMPQLRDLVVTIGDSRTEGYGLSDGTNWPYLMQRYARYKSYNFAVSGATTKQMLDMVPAAEALAGLPGRKVAVVFGGFNDHLPANHIGTGETVHNLGHITSRLKNSGYHVVFLDEAMTQGAPRKALTTAVEDGKIPADTELDLFQSGEPLADVLDQTKWLADTTHPNQAGHDIIARNVWQNIADFFGK</sequence>
<dbReference type="EMBL" id="NKUA01000019">
    <property type="protein sequence ID" value="PYD78035.1"/>
    <property type="molecule type" value="Genomic_DNA"/>
</dbReference>
<keyword evidence="3" id="KW-0378">Hydrolase</keyword>
<dbReference type="OrthoDB" id="9786188at2"/>
<keyword evidence="4" id="KW-1185">Reference proteome</keyword>
<evidence type="ECO:0000313" key="3">
    <source>
        <dbReference type="EMBL" id="PYD78035.1"/>
    </source>
</evidence>
<feature type="chain" id="PRO_5016344271" evidence="1">
    <location>
        <begin position="26"/>
        <end position="561"/>
    </location>
</feature>
<proteinExistence type="predicted"/>
<dbReference type="InterPro" id="IPR036514">
    <property type="entry name" value="SGNH_hydro_sf"/>
</dbReference>
<dbReference type="Pfam" id="PF13472">
    <property type="entry name" value="Lipase_GDSL_2"/>
    <property type="match status" value="1"/>
</dbReference>
<dbReference type="InterPro" id="IPR013830">
    <property type="entry name" value="SGNH_hydro"/>
</dbReference>
<reference evidence="3 4" key="1">
    <citation type="submission" date="2017-07" db="EMBL/GenBank/DDBJ databases">
        <title>A draft genome sequence of Komagataeibacter sucrofermentans LMG 18788.</title>
        <authorList>
            <person name="Skraban J."/>
            <person name="Cleenwerck I."/>
            <person name="Vandamme P."/>
            <person name="Trcek J."/>
        </authorList>
    </citation>
    <scope>NUCLEOTIDE SEQUENCE [LARGE SCALE GENOMIC DNA]</scope>
    <source>
        <strain evidence="3 4">LMG 18788</strain>
    </source>
</reference>
<dbReference type="Gene3D" id="2.60.120.200">
    <property type="match status" value="1"/>
</dbReference>
<gene>
    <name evidence="3" type="ORF">CFR77_12580</name>
</gene>
<dbReference type="Gene3D" id="3.40.50.1110">
    <property type="entry name" value="SGNH hydrolase"/>
    <property type="match status" value="1"/>
</dbReference>
<dbReference type="RefSeq" id="WP_110569850.1">
    <property type="nucleotide sequence ID" value="NZ_CP137147.1"/>
</dbReference>
<evidence type="ECO:0000259" key="2">
    <source>
        <dbReference type="Pfam" id="PF13472"/>
    </source>
</evidence>
<dbReference type="Proteomes" id="UP000247814">
    <property type="component" value="Unassembled WGS sequence"/>
</dbReference>
<organism evidence="3 4">
    <name type="scientific">Komagataeibacter sucrofermentans</name>
    <dbReference type="NCBI Taxonomy" id="1053551"/>
    <lineage>
        <taxon>Bacteria</taxon>
        <taxon>Pseudomonadati</taxon>
        <taxon>Pseudomonadota</taxon>
        <taxon>Alphaproteobacteria</taxon>
        <taxon>Acetobacterales</taxon>
        <taxon>Acetobacteraceae</taxon>
        <taxon>Komagataeibacter</taxon>
    </lineage>
</organism>
<accession>A0A318QG58</accession>
<dbReference type="PANTHER" id="PTHR43784:SF2">
    <property type="entry name" value="GDSL-LIKE LIPASE_ACYLHYDROLASE, PUTATIVE (AFU_ORTHOLOGUE AFUA_2G00820)-RELATED"/>
    <property type="match status" value="1"/>
</dbReference>
<feature type="domain" description="SGNH hydrolase-type esterase" evidence="2">
    <location>
        <begin position="385"/>
        <end position="546"/>
    </location>
</feature>
<dbReference type="InterPro" id="IPR053140">
    <property type="entry name" value="GDSL_Rv0518-like"/>
</dbReference>
<dbReference type="AlphaFoldDB" id="A0A318QG58"/>
<dbReference type="SUPFAM" id="SSF52266">
    <property type="entry name" value="SGNH hydrolase"/>
    <property type="match status" value="1"/>
</dbReference>
<protein>
    <submittedName>
        <fullName evidence="3">SGNH/GDSL hydrolase family protein</fullName>
    </submittedName>
</protein>
<dbReference type="CDD" id="cd00229">
    <property type="entry name" value="SGNH_hydrolase"/>
    <property type="match status" value="1"/>
</dbReference>
<keyword evidence="1" id="KW-0732">Signal</keyword>
<evidence type="ECO:0000313" key="4">
    <source>
        <dbReference type="Proteomes" id="UP000247814"/>
    </source>
</evidence>